<dbReference type="InterPro" id="IPR011006">
    <property type="entry name" value="CheY-like_superfamily"/>
</dbReference>
<dbReference type="SMART" id="SM00448">
    <property type="entry name" value="REC"/>
    <property type="match status" value="1"/>
</dbReference>
<proteinExistence type="predicted"/>
<evidence type="ECO:0000256" key="1">
    <source>
        <dbReference type="ARBA" id="ARBA00022553"/>
    </source>
</evidence>
<dbReference type="Pfam" id="PF00072">
    <property type="entry name" value="Response_reg"/>
    <property type="match status" value="1"/>
</dbReference>
<dbReference type="EMBL" id="JADWOX010000006">
    <property type="protein sequence ID" value="MBI1684078.1"/>
    <property type="molecule type" value="Genomic_DNA"/>
</dbReference>
<dbReference type="RefSeq" id="WP_198576006.1">
    <property type="nucleotide sequence ID" value="NZ_JADWOX010000006.1"/>
</dbReference>
<name>A0ABS0SWW6_9CAUL</name>
<evidence type="ECO:0000256" key="2">
    <source>
        <dbReference type="PROSITE-ProRule" id="PRU00169"/>
    </source>
</evidence>
<dbReference type="PANTHER" id="PTHR44591">
    <property type="entry name" value="STRESS RESPONSE REGULATOR PROTEIN 1"/>
    <property type="match status" value="1"/>
</dbReference>
<accession>A0ABS0SWW6</accession>
<dbReference type="SUPFAM" id="SSF52172">
    <property type="entry name" value="CheY-like"/>
    <property type="match status" value="1"/>
</dbReference>
<dbReference type="InterPro" id="IPR050595">
    <property type="entry name" value="Bact_response_regulator"/>
</dbReference>
<evidence type="ECO:0000313" key="4">
    <source>
        <dbReference type="EMBL" id="MBI1684078.1"/>
    </source>
</evidence>
<dbReference type="Proteomes" id="UP000639859">
    <property type="component" value="Unassembled WGS sequence"/>
</dbReference>
<dbReference type="InterPro" id="IPR001789">
    <property type="entry name" value="Sig_transdc_resp-reg_receiver"/>
</dbReference>
<dbReference type="PANTHER" id="PTHR44591:SF3">
    <property type="entry name" value="RESPONSE REGULATORY DOMAIN-CONTAINING PROTEIN"/>
    <property type="match status" value="1"/>
</dbReference>
<comment type="caution">
    <text evidence="4">The sequence shown here is derived from an EMBL/GenBank/DDBJ whole genome shotgun (WGS) entry which is preliminary data.</text>
</comment>
<reference evidence="4 5" key="1">
    <citation type="submission" date="2020-11" db="EMBL/GenBank/DDBJ databases">
        <title>genome sequence of strain KACC 18849.</title>
        <authorList>
            <person name="Gao J."/>
            <person name="Zhang X."/>
        </authorList>
    </citation>
    <scope>NUCLEOTIDE SEQUENCE [LARGE SCALE GENOMIC DNA]</scope>
    <source>
        <strain evidence="4 5">KACC 18849</strain>
    </source>
</reference>
<dbReference type="Gene3D" id="3.40.50.2300">
    <property type="match status" value="1"/>
</dbReference>
<keyword evidence="5" id="KW-1185">Reference proteome</keyword>
<feature type="domain" description="Response regulatory" evidence="3">
    <location>
        <begin position="7"/>
        <end position="118"/>
    </location>
</feature>
<evidence type="ECO:0000259" key="3">
    <source>
        <dbReference type="PROSITE" id="PS50110"/>
    </source>
</evidence>
<gene>
    <name evidence="4" type="ORF">I4Q42_10400</name>
</gene>
<sequence>MAARIPVVLIVEDEPLVRELALAALEEVGAAVLQAANAQEAMEVLRGRSDVGVVFTDIDMPGPFDGLGLARLVHRQWPAIRLVITSGAGLAEPLPVNGRYLQKPYSLQHMTDAVTLLPDAR</sequence>
<keyword evidence="1 2" id="KW-0597">Phosphoprotein</keyword>
<protein>
    <submittedName>
        <fullName evidence="4">Response regulator</fullName>
    </submittedName>
</protein>
<feature type="modified residue" description="4-aspartylphosphate" evidence="2">
    <location>
        <position position="57"/>
    </location>
</feature>
<evidence type="ECO:0000313" key="5">
    <source>
        <dbReference type="Proteomes" id="UP000639859"/>
    </source>
</evidence>
<dbReference type="PROSITE" id="PS50110">
    <property type="entry name" value="RESPONSE_REGULATORY"/>
    <property type="match status" value="1"/>
</dbReference>
<organism evidence="4 5">
    <name type="scientific">Caulobacter hibisci</name>
    <dbReference type="NCBI Taxonomy" id="2035993"/>
    <lineage>
        <taxon>Bacteria</taxon>
        <taxon>Pseudomonadati</taxon>
        <taxon>Pseudomonadota</taxon>
        <taxon>Alphaproteobacteria</taxon>
        <taxon>Caulobacterales</taxon>
        <taxon>Caulobacteraceae</taxon>
        <taxon>Caulobacter</taxon>
    </lineage>
</organism>